<reference evidence="1 2" key="1">
    <citation type="submission" date="2023-03" db="EMBL/GenBank/DDBJ databases">
        <title>WGS of Gossypium arboreum.</title>
        <authorList>
            <person name="Yu D."/>
        </authorList>
    </citation>
    <scope>NUCLEOTIDE SEQUENCE [LARGE SCALE GENOMIC DNA]</scope>
    <source>
        <tissue evidence="1">Leaf</tissue>
    </source>
</reference>
<sequence length="112" mass="13274">MDRYIDWEALQAVRLAVRVRVLIDTAPWDWLFTIVEPTYVELTLEFCLTFFLQTTISQWDKPRTISFRLGGMTHYLSISGFEVALGLYFEKFMDTPEFPTLYKHIHRSSELC</sequence>
<organism evidence="1 2">
    <name type="scientific">Gossypium arboreum</name>
    <name type="common">Tree cotton</name>
    <name type="synonym">Gossypium nanking</name>
    <dbReference type="NCBI Taxonomy" id="29729"/>
    <lineage>
        <taxon>Eukaryota</taxon>
        <taxon>Viridiplantae</taxon>
        <taxon>Streptophyta</taxon>
        <taxon>Embryophyta</taxon>
        <taxon>Tracheophyta</taxon>
        <taxon>Spermatophyta</taxon>
        <taxon>Magnoliopsida</taxon>
        <taxon>eudicotyledons</taxon>
        <taxon>Gunneridae</taxon>
        <taxon>Pentapetalae</taxon>
        <taxon>rosids</taxon>
        <taxon>malvids</taxon>
        <taxon>Malvales</taxon>
        <taxon>Malvaceae</taxon>
        <taxon>Malvoideae</taxon>
        <taxon>Gossypium</taxon>
    </lineage>
</organism>
<protein>
    <submittedName>
        <fullName evidence="1">Uncharacterized protein</fullName>
    </submittedName>
</protein>
<gene>
    <name evidence="1" type="ORF">PVK06_048655</name>
</gene>
<comment type="caution">
    <text evidence="1">The sequence shown here is derived from an EMBL/GenBank/DDBJ whole genome shotgun (WGS) entry which is preliminary data.</text>
</comment>
<dbReference type="EMBL" id="JARKNE010000013">
    <property type="protein sequence ID" value="KAK5772367.1"/>
    <property type="molecule type" value="Genomic_DNA"/>
</dbReference>
<keyword evidence="2" id="KW-1185">Reference proteome</keyword>
<evidence type="ECO:0000313" key="2">
    <source>
        <dbReference type="Proteomes" id="UP001358586"/>
    </source>
</evidence>
<evidence type="ECO:0000313" key="1">
    <source>
        <dbReference type="EMBL" id="KAK5772367.1"/>
    </source>
</evidence>
<accession>A0ABR0MIH1</accession>
<dbReference type="Proteomes" id="UP001358586">
    <property type="component" value="Chromosome 13"/>
</dbReference>
<proteinExistence type="predicted"/>
<name>A0ABR0MIH1_GOSAR</name>